<dbReference type="Gene3D" id="3.50.50.60">
    <property type="entry name" value="FAD/NAD(P)-binding domain"/>
    <property type="match status" value="1"/>
</dbReference>
<dbReference type="InterPro" id="IPR002937">
    <property type="entry name" value="Amino_oxidase"/>
</dbReference>
<dbReference type="OrthoDB" id="25353at2"/>
<dbReference type="PANTHER" id="PTHR10742:SF342">
    <property type="entry name" value="AMINE OXIDASE"/>
    <property type="match status" value="1"/>
</dbReference>
<dbReference type="SUPFAM" id="SSF54373">
    <property type="entry name" value="FAD-linked reductases, C-terminal domain"/>
    <property type="match status" value="1"/>
</dbReference>
<dbReference type="RefSeq" id="WP_017742762.1">
    <property type="nucleotide sequence ID" value="NZ_KQ976354.1"/>
</dbReference>
<dbReference type="AlphaFoldDB" id="A0A139WUG4"/>
<dbReference type="STRING" id="128403.WA1_40745"/>
<dbReference type="SUPFAM" id="SSF51905">
    <property type="entry name" value="FAD/NAD(P)-binding domain"/>
    <property type="match status" value="1"/>
</dbReference>
<dbReference type="EMBL" id="ANNX02000047">
    <property type="protein sequence ID" value="KYC36070.1"/>
    <property type="molecule type" value="Genomic_DNA"/>
</dbReference>
<dbReference type="PANTHER" id="PTHR10742">
    <property type="entry name" value="FLAVIN MONOAMINE OXIDASE"/>
    <property type="match status" value="1"/>
</dbReference>
<dbReference type="Gene3D" id="3.90.660.10">
    <property type="match status" value="1"/>
</dbReference>
<reference evidence="2 3" key="1">
    <citation type="journal article" date="2013" name="Genome Biol. Evol.">
        <title>Genomes of Stigonematalean cyanobacteria (subsection V) and the evolution of oxygenic photosynthesis from prokaryotes to plastids.</title>
        <authorList>
            <person name="Dagan T."/>
            <person name="Roettger M."/>
            <person name="Stucken K."/>
            <person name="Landan G."/>
            <person name="Koch R."/>
            <person name="Major P."/>
            <person name="Gould S.B."/>
            <person name="Goremykin V.V."/>
            <person name="Rippka R."/>
            <person name="Tandeau de Marsac N."/>
            <person name="Gugger M."/>
            <person name="Lockhart P.J."/>
            <person name="Allen J.F."/>
            <person name="Brune I."/>
            <person name="Maus I."/>
            <person name="Puhler A."/>
            <person name="Martin W.F."/>
        </authorList>
    </citation>
    <scope>NUCLEOTIDE SEQUENCE [LARGE SCALE GENOMIC DNA]</scope>
    <source>
        <strain evidence="2 3">PCC 7110</strain>
    </source>
</reference>
<dbReference type="GO" id="GO:0009063">
    <property type="term" value="P:amino acid catabolic process"/>
    <property type="evidence" value="ECO:0007669"/>
    <property type="project" value="TreeGrafter"/>
</dbReference>
<dbReference type="Pfam" id="PF01593">
    <property type="entry name" value="Amino_oxidase"/>
    <property type="match status" value="1"/>
</dbReference>
<evidence type="ECO:0000313" key="2">
    <source>
        <dbReference type="EMBL" id="KYC36070.1"/>
    </source>
</evidence>
<sequence length="540" mass="60889">MSSINQPWTTVESILKAIDNVDNGKERQKIGILGAGIAGVAAAYELKKRGHQVEILEGSDRVGGRVWTHHFDNGQYGEYGAMRIPGKHDYTRHYIKETNLELGRFITSNPKGFYDVRDTITRIFEAIDNLYPQYKNLRPSDLALASEIGENGYPKGVGAILDNLLTPIVEDLSQEDKLALYSGQLTDKLKKLDAKTLRHFLHEERPEPDGAMELIGSLTSLENLWQGSLLDELRSTIAGHSSGLQEIIGGMDRLPNCLADKQINTRGTVREDIQFRTEVRGITTQENEVELTAGEQPLQRHYDYVLCTIPFSVLRRLELNGFSSEKMLAIRNITYASSTKVLLYCQERFWEDEKYDIVGGASISDRISRQTYYPSNHVEDYRKPWPEQEEGREFQPVSLHAAYSDAFCKRDEGTSAKQPGVLLGSYTWGMNARRLGVLSQKERAQTVINSISKFHEEITKPGQVIGNASMFWDQNKWSTGAFTHFDSSDIDWYYQAGLKPEGRLHFAGEHLSPAPGWIQGALISSLRAVLEMVKSFPTAY</sequence>
<evidence type="ECO:0000313" key="3">
    <source>
        <dbReference type="Proteomes" id="UP000076925"/>
    </source>
</evidence>
<keyword evidence="3" id="KW-1185">Reference proteome</keyword>
<dbReference type="Proteomes" id="UP000076925">
    <property type="component" value="Unassembled WGS sequence"/>
</dbReference>
<evidence type="ECO:0000259" key="1">
    <source>
        <dbReference type="Pfam" id="PF01593"/>
    </source>
</evidence>
<proteinExistence type="predicted"/>
<dbReference type="InterPro" id="IPR036188">
    <property type="entry name" value="FAD/NAD-bd_sf"/>
</dbReference>
<dbReference type="InterPro" id="IPR050281">
    <property type="entry name" value="Flavin_monoamine_oxidase"/>
</dbReference>
<accession>A0A139WUG4</accession>
<protein>
    <recommendedName>
        <fullName evidence="1">Amine oxidase domain-containing protein</fullName>
    </recommendedName>
</protein>
<comment type="caution">
    <text evidence="2">The sequence shown here is derived from an EMBL/GenBank/DDBJ whole genome shotgun (WGS) entry which is preliminary data.</text>
</comment>
<organism evidence="2 3">
    <name type="scientific">Scytonema hofmannii PCC 7110</name>
    <dbReference type="NCBI Taxonomy" id="128403"/>
    <lineage>
        <taxon>Bacteria</taxon>
        <taxon>Bacillati</taxon>
        <taxon>Cyanobacteriota</taxon>
        <taxon>Cyanophyceae</taxon>
        <taxon>Nostocales</taxon>
        <taxon>Scytonemataceae</taxon>
        <taxon>Scytonema</taxon>
    </lineage>
</organism>
<dbReference type="Gene3D" id="1.10.405.10">
    <property type="entry name" value="Guanine Nucleotide Dissociation Inhibitor, domain 1"/>
    <property type="match status" value="1"/>
</dbReference>
<gene>
    <name evidence="2" type="ORF">WA1_40745</name>
</gene>
<feature type="domain" description="Amine oxidase" evidence="1">
    <location>
        <begin position="37"/>
        <end position="529"/>
    </location>
</feature>
<name>A0A139WUG4_9CYAN</name>
<dbReference type="GO" id="GO:0001716">
    <property type="term" value="F:L-amino-acid oxidase activity"/>
    <property type="evidence" value="ECO:0007669"/>
    <property type="project" value="TreeGrafter"/>
</dbReference>